<keyword evidence="4" id="KW-0805">Transcription regulation</keyword>
<feature type="compositionally biased region" description="Pro residues" evidence="9">
    <location>
        <begin position="49"/>
        <end position="62"/>
    </location>
</feature>
<evidence type="ECO:0000256" key="4">
    <source>
        <dbReference type="ARBA" id="ARBA00023015"/>
    </source>
</evidence>
<keyword evidence="5" id="KW-0010">Activator</keyword>
<comment type="similarity">
    <text evidence="2">Belongs to the Mediator complex subunit 24 family.</text>
</comment>
<accession>A0A8C4P519</accession>
<evidence type="ECO:0000256" key="6">
    <source>
        <dbReference type="ARBA" id="ARBA00023163"/>
    </source>
</evidence>
<dbReference type="Ensembl" id="ENSDNVT00000008281.1">
    <property type="protein sequence ID" value="ENSDNVP00000006842.1"/>
    <property type="gene ID" value="ENSDNVG00000004906.1"/>
</dbReference>
<evidence type="ECO:0000256" key="7">
    <source>
        <dbReference type="ARBA" id="ARBA00023242"/>
    </source>
</evidence>
<evidence type="ECO:0000256" key="2">
    <source>
        <dbReference type="ARBA" id="ARBA00007864"/>
    </source>
</evidence>
<proteinExistence type="inferred from homology"/>
<dbReference type="Proteomes" id="UP000694423">
    <property type="component" value="Unplaced"/>
</dbReference>
<evidence type="ECO:0000313" key="10">
    <source>
        <dbReference type="Ensembl" id="ENSDNVP00000006842.1"/>
    </source>
</evidence>
<dbReference type="AlphaFoldDB" id="A0A8C4P519"/>
<protein>
    <recommendedName>
        <fullName evidence="3">Mediator of RNA polymerase II transcription subunit 24</fullName>
    </recommendedName>
    <alternativeName>
        <fullName evidence="8">Mediator complex subunit 24</fullName>
    </alternativeName>
</protein>
<reference evidence="10" key="2">
    <citation type="submission" date="2025-09" db="UniProtKB">
        <authorList>
            <consortium name="Ensembl"/>
        </authorList>
    </citation>
    <scope>IDENTIFICATION</scope>
</reference>
<dbReference type="GO" id="GO:0060261">
    <property type="term" value="P:positive regulation of transcription initiation by RNA polymerase II"/>
    <property type="evidence" value="ECO:0007669"/>
    <property type="project" value="TreeGrafter"/>
</dbReference>
<dbReference type="GO" id="GO:0003712">
    <property type="term" value="F:transcription coregulator activity"/>
    <property type="evidence" value="ECO:0007669"/>
    <property type="project" value="TreeGrafter"/>
</dbReference>
<keyword evidence="7" id="KW-0539">Nucleus</keyword>
<dbReference type="PANTHER" id="PTHR12898:SF1">
    <property type="entry name" value="MEDIATOR OF RNA POLYMERASE II TRANSCRIPTION SUBUNIT 24"/>
    <property type="match status" value="1"/>
</dbReference>
<dbReference type="GO" id="GO:0016592">
    <property type="term" value="C:mediator complex"/>
    <property type="evidence" value="ECO:0007669"/>
    <property type="project" value="InterPro"/>
</dbReference>
<organism evidence="10 11">
    <name type="scientific">Dromaius novaehollandiae</name>
    <name type="common">Emu</name>
    <dbReference type="NCBI Taxonomy" id="8790"/>
    <lineage>
        <taxon>Eukaryota</taxon>
        <taxon>Metazoa</taxon>
        <taxon>Chordata</taxon>
        <taxon>Craniata</taxon>
        <taxon>Vertebrata</taxon>
        <taxon>Euteleostomi</taxon>
        <taxon>Archelosauria</taxon>
        <taxon>Archosauria</taxon>
        <taxon>Dinosauria</taxon>
        <taxon>Saurischia</taxon>
        <taxon>Theropoda</taxon>
        <taxon>Coelurosauria</taxon>
        <taxon>Aves</taxon>
        <taxon>Palaeognathae</taxon>
        <taxon>Casuariiformes</taxon>
        <taxon>Dromaiidae</taxon>
        <taxon>Dromaius</taxon>
    </lineage>
</organism>
<evidence type="ECO:0000256" key="5">
    <source>
        <dbReference type="ARBA" id="ARBA00023159"/>
    </source>
</evidence>
<name>A0A8C4P519_DRONO</name>
<evidence type="ECO:0000313" key="11">
    <source>
        <dbReference type="Proteomes" id="UP000694423"/>
    </source>
</evidence>
<evidence type="ECO:0000256" key="3">
    <source>
        <dbReference type="ARBA" id="ARBA00019693"/>
    </source>
</evidence>
<evidence type="ECO:0000256" key="1">
    <source>
        <dbReference type="ARBA" id="ARBA00004123"/>
    </source>
</evidence>
<keyword evidence="11" id="KW-1185">Reference proteome</keyword>
<dbReference type="InterPro" id="IPR021429">
    <property type="entry name" value="Mediator_Med24"/>
</dbReference>
<dbReference type="PANTHER" id="PTHR12898">
    <property type="entry name" value="MEDIATOR OF RNA POLYMERASE II TRANSCRIPTION SUBUNIT 24"/>
    <property type="match status" value="1"/>
</dbReference>
<evidence type="ECO:0000256" key="8">
    <source>
        <dbReference type="ARBA" id="ARBA00031960"/>
    </source>
</evidence>
<reference evidence="10" key="1">
    <citation type="submission" date="2025-08" db="UniProtKB">
        <authorList>
            <consortium name="Ensembl"/>
        </authorList>
    </citation>
    <scope>IDENTIFICATION</scope>
</reference>
<evidence type="ECO:0000256" key="9">
    <source>
        <dbReference type="SAM" id="MobiDB-lite"/>
    </source>
</evidence>
<feature type="region of interest" description="Disordered" evidence="9">
    <location>
        <begin position="42"/>
        <end position="88"/>
    </location>
</feature>
<sequence>MRVHGAGQAILQAWKERWSDFQWAVNMKRFFPRGATWDILNLAGEGGRPPRPPRGPEPPPHQTPFSCPPSRAFGTDLPSAGARCAAPV</sequence>
<keyword evidence="6" id="KW-0804">Transcription</keyword>
<dbReference type="Pfam" id="PF11277">
    <property type="entry name" value="Med24_N"/>
    <property type="match status" value="1"/>
</dbReference>
<comment type="subcellular location">
    <subcellularLocation>
        <location evidence="1">Nucleus</location>
    </subcellularLocation>
</comment>